<dbReference type="PANTHER" id="PTHR46268">
    <property type="entry name" value="STRESS RESPONSE PROTEIN NHAX"/>
    <property type="match status" value="1"/>
</dbReference>
<evidence type="ECO:0000256" key="1">
    <source>
        <dbReference type="ARBA" id="ARBA00008791"/>
    </source>
</evidence>
<dbReference type="STRING" id="1227457.C451_04221"/>
<dbReference type="Gene3D" id="3.40.50.620">
    <property type="entry name" value="HUPs"/>
    <property type="match status" value="1"/>
</dbReference>
<protein>
    <submittedName>
        <fullName evidence="3">Universal stress protein</fullName>
    </submittedName>
</protein>
<sequence>MYNRLLFPTDGSEIASSVFEYALAIASEHDAEVHVINVVNTTLDSVADIDRNGIGDLENEGTRIVHEAVEQAEERGITVVPNVVHGKPYESIIDYGEEFNIDLIVMPNHGREELERFLLGSVTERVINISKVPVLTVNPSVDHDHSYPARDVLVPTDRSQGANRALSEGGDLANTTSATLHLLHVVETAMMDPDIGSEPPDEQLEKRANAIIAEGVEAADTAPPNSVTRSIVYGRPHREIHSYIKANNIDLIIIGVHGQTDFNQYALGRVSANIVRTSPVPVLMVRQPAADETDSSCEGNPQ</sequence>
<dbReference type="Gene3D" id="3.40.50.12370">
    <property type="match status" value="1"/>
</dbReference>
<name>M0NHE9_9EURY</name>
<dbReference type="Proteomes" id="UP000011680">
    <property type="component" value="Unassembled WGS sequence"/>
</dbReference>
<accession>M0NHE9</accession>
<dbReference type="Pfam" id="PF00582">
    <property type="entry name" value="Usp"/>
    <property type="match status" value="2"/>
</dbReference>
<comment type="similarity">
    <text evidence="1">Belongs to the universal stress protein A family.</text>
</comment>
<dbReference type="RefSeq" id="WP_007737971.1">
    <property type="nucleotide sequence ID" value="NZ_AOMF01000094.1"/>
</dbReference>
<feature type="domain" description="UspA" evidence="2">
    <location>
        <begin position="150"/>
        <end position="286"/>
    </location>
</feature>
<proteinExistence type="inferred from homology"/>
<organism evidence="3 4">
    <name type="scientific">Halococcus thailandensis JCM 13552</name>
    <dbReference type="NCBI Taxonomy" id="1227457"/>
    <lineage>
        <taxon>Archaea</taxon>
        <taxon>Methanobacteriati</taxon>
        <taxon>Methanobacteriota</taxon>
        <taxon>Stenosarchaea group</taxon>
        <taxon>Halobacteria</taxon>
        <taxon>Halobacteriales</taxon>
        <taxon>Halococcaceae</taxon>
        <taxon>Halococcus</taxon>
    </lineage>
</organism>
<dbReference type="SUPFAM" id="SSF52402">
    <property type="entry name" value="Adenine nucleotide alpha hydrolases-like"/>
    <property type="match status" value="2"/>
</dbReference>
<gene>
    <name evidence="3" type="ORF">C451_04221</name>
</gene>
<dbReference type="EMBL" id="AOMF01000094">
    <property type="protein sequence ID" value="EMA56065.1"/>
    <property type="molecule type" value="Genomic_DNA"/>
</dbReference>
<dbReference type="InterPro" id="IPR006015">
    <property type="entry name" value="Universal_stress_UspA"/>
</dbReference>
<dbReference type="PANTHER" id="PTHR46268:SF6">
    <property type="entry name" value="UNIVERSAL STRESS PROTEIN UP12"/>
    <property type="match status" value="1"/>
</dbReference>
<keyword evidence="4" id="KW-1185">Reference proteome</keyword>
<evidence type="ECO:0000259" key="2">
    <source>
        <dbReference type="Pfam" id="PF00582"/>
    </source>
</evidence>
<dbReference type="InterPro" id="IPR006016">
    <property type="entry name" value="UspA"/>
</dbReference>
<dbReference type="PRINTS" id="PR01438">
    <property type="entry name" value="UNVRSLSTRESS"/>
</dbReference>
<dbReference type="CDD" id="cd00293">
    <property type="entry name" value="USP-like"/>
    <property type="match status" value="2"/>
</dbReference>
<feature type="domain" description="UspA" evidence="2">
    <location>
        <begin position="1"/>
        <end position="137"/>
    </location>
</feature>
<dbReference type="eggNOG" id="arCOG00449">
    <property type="taxonomic scope" value="Archaea"/>
</dbReference>
<evidence type="ECO:0000313" key="3">
    <source>
        <dbReference type="EMBL" id="EMA56065.1"/>
    </source>
</evidence>
<reference evidence="3 4" key="1">
    <citation type="journal article" date="2014" name="PLoS Genet.">
        <title>Phylogenetically driven sequencing of extremely halophilic archaea reveals strategies for static and dynamic osmo-response.</title>
        <authorList>
            <person name="Becker E.A."/>
            <person name="Seitzer P.M."/>
            <person name="Tritt A."/>
            <person name="Larsen D."/>
            <person name="Krusor M."/>
            <person name="Yao A.I."/>
            <person name="Wu D."/>
            <person name="Madern D."/>
            <person name="Eisen J.A."/>
            <person name="Darling A.E."/>
            <person name="Facciotti M.T."/>
        </authorList>
    </citation>
    <scope>NUCLEOTIDE SEQUENCE [LARGE SCALE GENOMIC DNA]</scope>
    <source>
        <strain evidence="3 4">JCM 13552</strain>
    </source>
</reference>
<evidence type="ECO:0000313" key="4">
    <source>
        <dbReference type="Proteomes" id="UP000011680"/>
    </source>
</evidence>
<dbReference type="InterPro" id="IPR014729">
    <property type="entry name" value="Rossmann-like_a/b/a_fold"/>
</dbReference>
<comment type="caution">
    <text evidence="3">The sequence shown here is derived from an EMBL/GenBank/DDBJ whole genome shotgun (WGS) entry which is preliminary data.</text>
</comment>
<dbReference type="OrthoDB" id="211389at2157"/>
<dbReference type="AlphaFoldDB" id="M0NHE9"/>